<dbReference type="EMBL" id="JBGFUD010000116">
    <property type="protein sequence ID" value="MFH4973718.1"/>
    <property type="molecule type" value="Genomic_DNA"/>
</dbReference>
<gene>
    <name evidence="1" type="ORF">AB6A40_000427</name>
</gene>
<sequence>MCFSQAALQMSLRYILQNYSALSNPKWMQTRMCNSSADVDALLTAMYIFDMFLKYAIWSTPCGYDNPVGR</sequence>
<dbReference type="Proteomes" id="UP001608902">
    <property type="component" value="Unassembled WGS sequence"/>
</dbReference>
<dbReference type="AlphaFoldDB" id="A0ABD6E251"/>
<name>A0ABD6E251_9BILA</name>
<protein>
    <submittedName>
        <fullName evidence="1">Uncharacterized protein</fullName>
    </submittedName>
</protein>
<proteinExistence type="predicted"/>
<reference evidence="1 2" key="1">
    <citation type="submission" date="2024-08" db="EMBL/GenBank/DDBJ databases">
        <title>Gnathostoma spinigerum genome.</title>
        <authorList>
            <person name="Gonzalez-Bertolin B."/>
            <person name="Monzon S."/>
            <person name="Zaballos A."/>
            <person name="Jimenez P."/>
            <person name="Dekumyoy P."/>
            <person name="Varona S."/>
            <person name="Cuesta I."/>
            <person name="Sumanam S."/>
            <person name="Adisakwattana P."/>
            <person name="Gasser R.B."/>
            <person name="Hernandez-Gonzalez A."/>
            <person name="Young N.D."/>
            <person name="Perteguer M.J."/>
        </authorList>
    </citation>
    <scope>NUCLEOTIDE SEQUENCE [LARGE SCALE GENOMIC DNA]</scope>
    <source>
        <strain evidence="1">AL3</strain>
        <tissue evidence="1">Liver</tissue>
    </source>
</reference>
<organism evidence="1 2">
    <name type="scientific">Gnathostoma spinigerum</name>
    <dbReference type="NCBI Taxonomy" id="75299"/>
    <lineage>
        <taxon>Eukaryota</taxon>
        <taxon>Metazoa</taxon>
        <taxon>Ecdysozoa</taxon>
        <taxon>Nematoda</taxon>
        <taxon>Chromadorea</taxon>
        <taxon>Rhabditida</taxon>
        <taxon>Spirurina</taxon>
        <taxon>Gnathostomatomorpha</taxon>
        <taxon>Gnathostomatoidea</taxon>
        <taxon>Gnathostomatidae</taxon>
        <taxon>Gnathostoma</taxon>
    </lineage>
</organism>
<comment type="caution">
    <text evidence="1">The sequence shown here is derived from an EMBL/GenBank/DDBJ whole genome shotgun (WGS) entry which is preliminary data.</text>
</comment>
<evidence type="ECO:0000313" key="2">
    <source>
        <dbReference type="Proteomes" id="UP001608902"/>
    </source>
</evidence>
<evidence type="ECO:0000313" key="1">
    <source>
        <dbReference type="EMBL" id="MFH4973718.1"/>
    </source>
</evidence>
<accession>A0ABD6E251</accession>
<keyword evidence="2" id="KW-1185">Reference proteome</keyword>